<evidence type="ECO:0000256" key="9">
    <source>
        <dbReference type="HAMAP-Rule" id="MF_01014"/>
    </source>
</evidence>
<dbReference type="InterPro" id="IPR013785">
    <property type="entry name" value="Aldolase_TIM"/>
</dbReference>
<proteinExistence type="inferred from homology"/>
<dbReference type="InterPro" id="IPR011060">
    <property type="entry name" value="RibuloseP-bd_barrel"/>
</dbReference>
<evidence type="ECO:0000256" key="2">
    <source>
        <dbReference type="ARBA" id="ARBA00004496"/>
    </source>
</evidence>
<evidence type="ECO:0000313" key="13">
    <source>
        <dbReference type="Proteomes" id="UP000553963"/>
    </source>
</evidence>
<dbReference type="GO" id="GO:0003949">
    <property type="term" value="F:1-(5-phosphoribosyl)-5-[(5-phosphoribosylamino)methylideneamino]imidazole-4-carboxamide isomerase activity"/>
    <property type="evidence" value="ECO:0007669"/>
    <property type="project" value="UniProtKB-UniRule"/>
</dbReference>
<comment type="catalytic activity">
    <reaction evidence="1 9 11">
        <text>1-(5-phospho-beta-D-ribosyl)-5-[(5-phospho-beta-D-ribosylamino)methylideneamino]imidazole-4-carboxamide = 5-[(5-phospho-1-deoxy-D-ribulos-1-ylimino)methylamino]-1-(5-phospho-beta-D-ribosyl)imidazole-4-carboxamide</text>
        <dbReference type="Rhea" id="RHEA:15469"/>
        <dbReference type="ChEBI" id="CHEBI:58435"/>
        <dbReference type="ChEBI" id="CHEBI:58525"/>
        <dbReference type="EC" id="5.3.1.16"/>
    </reaction>
</comment>
<dbReference type="NCBIfam" id="TIGR00007">
    <property type="entry name" value="1-(5-phosphoribosyl)-5-[(5-phosphoribosylamino)methylideneamino]imidazole-4-carboxamide isomerase"/>
    <property type="match status" value="1"/>
</dbReference>
<keyword evidence="13" id="KW-1185">Reference proteome</keyword>
<evidence type="ECO:0000256" key="6">
    <source>
        <dbReference type="ARBA" id="ARBA00022605"/>
    </source>
</evidence>
<reference evidence="12 13" key="1">
    <citation type="submission" date="2020-08" db="EMBL/GenBank/DDBJ databases">
        <title>Genomic Encyclopedia of Type Strains, Phase IV (KMG-IV): sequencing the most valuable type-strain genomes for metagenomic binning, comparative biology and taxonomic classification.</title>
        <authorList>
            <person name="Goeker M."/>
        </authorList>
    </citation>
    <scope>NUCLEOTIDE SEQUENCE [LARGE SCALE GENOMIC DNA]</scope>
    <source>
        <strain evidence="12 13">DSM 25966</strain>
    </source>
</reference>
<gene>
    <name evidence="9" type="primary">hisA</name>
    <name evidence="12" type="ORF">GGR25_002085</name>
</gene>
<protein>
    <recommendedName>
        <fullName evidence="9 11">1-(5-phosphoribosyl)-5-[(5-phosphoribosylamino)methylideneamino] imidazole-4-carboxamide isomerase</fullName>
        <ecNumber evidence="9 11">5.3.1.16</ecNumber>
    </recommendedName>
    <alternativeName>
        <fullName evidence="9">Phosphoribosylformimino-5-aminoimidazole carboxamide ribotide isomerase</fullName>
    </alternativeName>
</protein>
<evidence type="ECO:0000313" key="12">
    <source>
        <dbReference type="EMBL" id="MBB3931035.1"/>
    </source>
</evidence>
<evidence type="ECO:0000256" key="11">
    <source>
        <dbReference type="RuleBase" id="RU003658"/>
    </source>
</evidence>
<dbReference type="InterPro" id="IPR006062">
    <property type="entry name" value="His_biosynth"/>
</dbReference>
<name>A0A840ARC7_9HYPH</name>
<keyword evidence="7 9" id="KW-0368">Histidine biosynthesis</keyword>
<dbReference type="InterPro" id="IPR023016">
    <property type="entry name" value="HisA/PriA"/>
</dbReference>
<dbReference type="SUPFAM" id="SSF51366">
    <property type="entry name" value="Ribulose-phoshate binding barrel"/>
    <property type="match status" value="1"/>
</dbReference>
<dbReference type="AlphaFoldDB" id="A0A840ARC7"/>
<dbReference type="HAMAP" id="MF_01014">
    <property type="entry name" value="HisA"/>
    <property type="match status" value="1"/>
</dbReference>
<dbReference type="GO" id="GO:0005737">
    <property type="term" value="C:cytoplasm"/>
    <property type="evidence" value="ECO:0007669"/>
    <property type="project" value="UniProtKB-SubCell"/>
</dbReference>
<keyword evidence="6 9" id="KW-0028">Amino-acid biosynthesis</keyword>
<comment type="caution">
    <text evidence="12">The sequence shown here is derived from an EMBL/GenBank/DDBJ whole genome shotgun (WGS) entry which is preliminary data.</text>
</comment>
<dbReference type="InterPro" id="IPR044524">
    <property type="entry name" value="Isoase_HisA-like"/>
</dbReference>
<evidence type="ECO:0000256" key="10">
    <source>
        <dbReference type="RuleBase" id="RU003657"/>
    </source>
</evidence>
<evidence type="ECO:0000256" key="1">
    <source>
        <dbReference type="ARBA" id="ARBA00000901"/>
    </source>
</evidence>
<dbReference type="UniPathway" id="UPA00031">
    <property type="reaction ID" value="UER00009"/>
</dbReference>
<sequence length="247" mass="26245">MILFPAIDLKDGACVRLKLGDMNEATVFNADPAAQARAFEAEGFEYLHVVDLNGAFAGRPVNGAAVEAILASVKMPVQLGGGIRDLAGIETWLGKGIRRVILGTIALRDPDLVREACRAHPGRIVVGIDARGGRVAVEGWAETSELTTIELARRFEDAGVAAIVYTDIDRDGVLKGLNIESTLALARAVQIPVIASGGLASLDDVRRLLEPDCRILEGAISGRALYDGRLDATEALKLIRAAREALN</sequence>
<dbReference type="InterPro" id="IPR006063">
    <property type="entry name" value="HisA_bact_arch"/>
</dbReference>
<dbReference type="Proteomes" id="UP000553963">
    <property type="component" value="Unassembled WGS sequence"/>
</dbReference>
<dbReference type="RefSeq" id="WP_183398721.1">
    <property type="nucleotide sequence ID" value="NZ_JACIDS010000003.1"/>
</dbReference>
<organism evidence="12 13">
    <name type="scientific">Kaistia hirudinis</name>
    <dbReference type="NCBI Taxonomy" id="1293440"/>
    <lineage>
        <taxon>Bacteria</taxon>
        <taxon>Pseudomonadati</taxon>
        <taxon>Pseudomonadota</taxon>
        <taxon>Alphaproteobacteria</taxon>
        <taxon>Hyphomicrobiales</taxon>
        <taxon>Kaistiaceae</taxon>
        <taxon>Kaistia</taxon>
    </lineage>
</organism>
<accession>A0A840ARC7</accession>
<feature type="active site" description="Proton donor" evidence="9">
    <location>
        <position position="129"/>
    </location>
</feature>
<dbReference type="Gene3D" id="3.20.20.70">
    <property type="entry name" value="Aldolase class I"/>
    <property type="match status" value="1"/>
</dbReference>
<dbReference type="GO" id="GO:0000162">
    <property type="term" value="P:L-tryptophan biosynthetic process"/>
    <property type="evidence" value="ECO:0007669"/>
    <property type="project" value="TreeGrafter"/>
</dbReference>
<comment type="similarity">
    <text evidence="4 9 10">Belongs to the HisA/HisF family.</text>
</comment>
<dbReference type="GO" id="GO:0000105">
    <property type="term" value="P:L-histidine biosynthetic process"/>
    <property type="evidence" value="ECO:0007669"/>
    <property type="project" value="UniProtKB-UniRule"/>
</dbReference>
<evidence type="ECO:0000256" key="3">
    <source>
        <dbReference type="ARBA" id="ARBA00005133"/>
    </source>
</evidence>
<dbReference type="PANTHER" id="PTHR43090">
    <property type="entry name" value="1-(5-PHOSPHORIBOSYL)-5-[(5-PHOSPHORIBOSYLAMINO)METHYLIDENEAMINO] IMIDAZOLE-4-CARBOXAMIDE ISOMERASE"/>
    <property type="match status" value="1"/>
</dbReference>
<dbReference type="EMBL" id="JACIDS010000003">
    <property type="protein sequence ID" value="MBB3931035.1"/>
    <property type="molecule type" value="Genomic_DNA"/>
</dbReference>
<evidence type="ECO:0000256" key="5">
    <source>
        <dbReference type="ARBA" id="ARBA00022490"/>
    </source>
</evidence>
<comment type="subcellular location">
    <subcellularLocation>
        <location evidence="2 9 11">Cytoplasm</location>
    </subcellularLocation>
</comment>
<dbReference type="FunFam" id="3.20.20.70:FF:000009">
    <property type="entry name" value="1-(5-phosphoribosyl)-5-[(5-phosphoribosylamino)methylideneamino] imidazole-4-carboxamide isomerase"/>
    <property type="match status" value="1"/>
</dbReference>
<dbReference type="Pfam" id="PF00977">
    <property type="entry name" value="His_biosynth"/>
    <property type="match status" value="1"/>
</dbReference>
<dbReference type="CDD" id="cd04732">
    <property type="entry name" value="HisA"/>
    <property type="match status" value="1"/>
</dbReference>
<dbReference type="EC" id="5.3.1.16" evidence="9 11"/>
<evidence type="ECO:0000256" key="7">
    <source>
        <dbReference type="ARBA" id="ARBA00023102"/>
    </source>
</evidence>
<comment type="pathway">
    <text evidence="3 9 11">Amino-acid biosynthesis; L-histidine biosynthesis; L-histidine from 5-phospho-alpha-D-ribose 1-diphosphate: step 4/9.</text>
</comment>
<evidence type="ECO:0000256" key="8">
    <source>
        <dbReference type="ARBA" id="ARBA00023235"/>
    </source>
</evidence>
<keyword evidence="8 9" id="KW-0413">Isomerase</keyword>
<evidence type="ECO:0000256" key="4">
    <source>
        <dbReference type="ARBA" id="ARBA00009667"/>
    </source>
</evidence>
<feature type="active site" description="Proton acceptor" evidence="9">
    <location>
        <position position="8"/>
    </location>
</feature>
<keyword evidence="5 9" id="KW-0963">Cytoplasm</keyword>
<dbReference type="PANTHER" id="PTHR43090:SF2">
    <property type="entry name" value="1-(5-PHOSPHORIBOSYL)-5-[(5-PHOSPHORIBOSYLAMINO)METHYLIDENEAMINO] IMIDAZOLE-4-CARBOXAMIDE ISOMERASE"/>
    <property type="match status" value="1"/>
</dbReference>